<dbReference type="AlphaFoldDB" id="E6Q9L6"/>
<name>E6Q9L6_9ZZZZ</name>
<accession>E6Q9L6</accession>
<reference evidence="2" key="1">
    <citation type="submission" date="2009-10" db="EMBL/GenBank/DDBJ databases">
        <title>Diversity of trophic interactions inside an arsenic-rich microbial ecosystem.</title>
        <authorList>
            <person name="Bertin P.N."/>
            <person name="Heinrich-Salmeron A."/>
            <person name="Pelletier E."/>
            <person name="Goulhen-Chollet F."/>
            <person name="Arsene-Ploetze F."/>
            <person name="Gallien S."/>
            <person name="Calteau A."/>
            <person name="Vallenet D."/>
            <person name="Casiot C."/>
            <person name="Chane-Woon-Ming B."/>
            <person name="Giloteaux L."/>
            <person name="Barakat M."/>
            <person name="Bonnefoy V."/>
            <person name="Bruneel O."/>
            <person name="Chandler M."/>
            <person name="Cleiss J."/>
            <person name="Duran R."/>
            <person name="Elbaz-Poulichet F."/>
            <person name="Fonknechten N."/>
            <person name="Lauga B."/>
            <person name="Mornico D."/>
            <person name="Ortet P."/>
            <person name="Schaeffer C."/>
            <person name="Siguier P."/>
            <person name="Alexander Thil Smith A."/>
            <person name="Van Dorsselaer A."/>
            <person name="Weissenbach J."/>
            <person name="Medigue C."/>
            <person name="Le Paslier D."/>
        </authorList>
    </citation>
    <scope>NUCLEOTIDE SEQUENCE</scope>
</reference>
<organism evidence="2">
    <name type="scientific">mine drainage metagenome</name>
    <dbReference type="NCBI Taxonomy" id="410659"/>
    <lineage>
        <taxon>unclassified sequences</taxon>
        <taxon>metagenomes</taxon>
        <taxon>ecological metagenomes</taxon>
    </lineage>
</organism>
<feature type="domain" description="SWI2/SNF2 ATPase" evidence="1">
    <location>
        <begin position="1"/>
        <end position="42"/>
    </location>
</feature>
<dbReference type="Pfam" id="PF18766">
    <property type="entry name" value="SWI2_SNF2"/>
    <property type="match status" value="1"/>
</dbReference>
<dbReference type="InterPro" id="IPR040980">
    <property type="entry name" value="SWI2_SNF2"/>
</dbReference>
<dbReference type="Gene3D" id="3.40.50.300">
    <property type="entry name" value="P-loop containing nucleotide triphosphate hydrolases"/>
    <property type="match status" value="1"/>
</dbReference>
<dbReference type="EMBL" id="CABP01000033">
    <property type="protein sequence ID" value="CBI03892.1"/>
    <property type="molecule type" value="Genomic_DNA"/>
</dbReference>
<comment type="caution">
    <text evidence="2">The sequence shown here is derived from an EMBL/GenBank/DDBJ whole genome shotgun (WGS) entry which is preliminary data.</text>
</comment>
<protein>
    <submittedName>
        <fullName evidence="2">Type I RM system R subunit</fullName>
    </submittedName>
</protein>
<dbReference type="InterPro" id="IPR027417">
    <property type="entry name" value="P-loop_NTPase"/>
</dbReference>
<sequence>MKAILLHAIFIAFTGTPLLKANKQRSVEIFGGYIHTYKFNIALVKEPCDY</sequence>
<evidence type="ECO:0000313" key="2">
    <source>
        <dbReference type="EMBL" id="CBI03892.1"/>
    </source>
</evidence>
<gene>
    <name evidence="2" type="ORF">CARN5_2656</name>
</gene>
<proteinExistence type="predicted"/>
<evidence type="ECO:0000259" key="1">
    <source>
        <dbReference type="Pfam" id="PF18766"/>
    </source>
</evidence>